<dbReference type="PANTHER" id="PTHR11575:SF24">
    <property type="entry name" value="5'-NUCLEOTIDASE"/>
    <property type="match status" value="1"/>
</dbReference>
<gene>
    <name evidence="3" type="ORF">IWW36_003409</name>
</gene>
<comment type="caution">
    <text evidence="3">The sequence shown here is derived from an EMBL/GenBank/DDBJ whole genome shotgun (WGS) entry which is preliminary data.</text>
</comment>
<proteinExistence type="inferred from homology"/>
<dbReference type="GO" id="GO:0016787">
    <property type="term" value="F:hydrolase activity"/>
    <property type="evidence" value="ECO:0007669"/>
    <property type="project" value="InterPro"/>
</dbReference>
<name>A0A9W8I5E7_9FUNG</name>
<evidence type="ECO:0000313" key="4">
    <source>
        <dbReference type="Proteomes" id="UP001139887"/>
    </source>
</evidence>
<dbReference type="InterPro" id="IPR008334">
    <property type="entry name" value="5'-Nucleotdase_C"/>
</dbReference>
<feature type="domain" description="5'-Nucleotidase C-terminal" evidence="2">
    <location>
        <begin position="1"/>
        <end position="92"/>
    </location>
</feature>
<dbReference type="GO" id="GO:0009166">
    <property type="term" value="P:nucleotide catabolic process"/>
    <property type="evidence" value="ECO:0007669"/>
    <property type="project" value="InterPro"/>
</dbReference>
<evidence type="ECO:0000259" key="2">
    <source>
        <dbReference type="Pfam" id="PF02872"/>
    </source>
</evidence>
<evidence type="ECO:0000313" key="3">
    <source>
        <dbReference type="EMBL" id="KAJ2848256.1"/>
    </source>
</evidence>
<dbReference type="InterPro" id="IPR006179">
    <property type="entry name" value="5_nucleotidase/apyrase"/>
</dbReference>
<dbReference type="AlphaFoldDB" id="A0A9W8I5E7"/>
<dbReference type="PANTHER" id="PTHR11575">
    <property type="entry name" value="5'-NUCLEOTIDASE-RELATED"/>
    <property type="match status" value="1"/>
</dbReference>
<reference evidence="3" key="1">
    <citation type="submission" date="2022-07" db="EMBL/GenBank/DDBJ databases">
        <title>Phylogenomic reconstructions and comparative analyses of Kickxellomycotina fungi.</title>
        <authorList>
            <person name="Reynolds N.K."/>
            <person name="Stajich J.E."/>
            <person name="Barry K."/>
            <person name="Grigoriev I.V."/>
            <person name="Crous P."/>
            <person name="Smith M.E."/>
        </authorList>
    </citation>
    <scope>NUCLEOTIDE SEQUENCE</scope>
    <source>
        <strain evidence="3">NRRL 1566</strain>
    </source>
</reference>
<keyword evidence="4" id="KW-1185">Reference proteome</keyword>
<sequence>MPFDGSLVLANISGSQLYKMLARASSSSSRALSAAQCSGVRIAANSSAFGGRVSAGSYDARPFADEQWKPLADSHMYDVLMPRFVAEGGDAILAPHLQLPFHTVPGQMLDLVELYVTRFLPITPILDHRK</sequence>
<dbReference type="InterPro" id="IPR036907">
    <property type="entry name" value="5'-Nucleotdase_C_sf"/>
</dbReference>
<evidence type="ECO:0000256" key="1">
    <source>
        <dbReference type="ARBA" id="ARBA00006654"/>
    </source>
</evidence>
<comment type="similarity">
    <text evidence="1">Belongs to the 5'-nucleotidase family.</text>
</comment>
<organism evidence="3 4">
    <name type="scientific">Coemansia brasiliensis</name>
    <dbReference type="NCBI Taxonomy" id="2650707"/>
    <lineage>
        <taxon>Eukaryota</taxon>
        <taxon>Fungi</taxon>
        <taxon>Fungi incertae sedis</taxon>
        <taxon>Zoopagomycota</taxon>
        <taxon>Kickxellomycotina</taxon>
        <taxon>Kickxellomycetes</taxon>
        <taxon>Kickxellales</taxon>
        <taxon>Kickxellaceae</taxon>
        <taxon>Coemansia</taxon>
    </lineage>
</organism>
<dbReference type="OrthoDB" id="7722975at2759"/>
<dbReference type="SUPFAM" id="SSF55816">
    <property type="entry name" value="5'-nucleotidase (syn. UDP-sugar hydrolase), C-terminal domain"/>
    <property type="match status" value="1"/>
</dbReference>
<dbReference type="Gene3D" id="3.90.780.10">
    <property type="entry name" value="5'-Nucleotidase, C-terminal domain"/>
    <property type="match status" value="1"/>
</dbReference>
<protein>
    <recommendedName>
        <fullName evidence="2">5'-Nucleotidase C-terminal domain-containing protein</fullName>
    </recommendedName>
</protein>
<dbReference type="Proteomes" id="UP001139887">
    <property type="component" value="Unassembled WGS sequence"/>
</dbReference>
<accession>A0A9W8I5E7</accession>
<dbReference type="Pfam" id="PF02872">
    <property type="entry name" value="5_nucleotid_C"/>
    <property type="match status" value="1"/>
</dbReference>
<dbReference type="EMBL" id="JANBUW010000191">
    <property type="protein sequence ID" value="KAJ2848256.1"/>
    <property type="molecule type" value="Genomic_DNA"/>
</dbReference>